<evidence type="ECO:0000313" key="4">
    <source>
        <dbReference type="Proteomes" id="UP000231292"/>
    </source>
</evidence>
<feature type="chain" id="PRO_5013587417" evidence="2">
    <location>
        <begin position="22"/>
        <end position="420"/>
    </location>
</feature>
<feature type="transmembrane region" description="Helical" evidence="1">
    <location>
        <begin position="363"/>
        <end position="386"/>
    </location>
</feature>
<dbReference type="SUPFAM" id="SSF52833">
    <property type="entry name" value="Thioredoxin-like"/>
    <property type="match status" value="1"/>
</dbReference>
<keyword evidence="1" id="KW-0472">Membrane</keyword>
<evidence type="ECO:0000313" key="3">
    <source>
        <dbReference type="EMBL" id="PIP18848.1"/>
    </source>
</evidence>
<keyword evidence="2" id="KW-0732">Signal</keyword>
<comment type="caution">
    <text evidence="3">The sequence shown here is derived from an EMBL/GenBank/DDBJ whole genome shotgun (WGS) entry which is preliminary data.</text>
</comment>
<dbReference type="AlphaFoldDB" id="A0A2G9YHX8"/>
<feature type="transmembrane region" description="Helical" evidence="1">
    <location>
        <begin position="319"/>
        <end position="343"/>
    </location>
</feature>
<accession>A0A2G9YHX8</accession>
<feature type="transmembrane region" description="Helical" evidence="1">
    <location>
        <begin position="235"/>
        <end position="256"/>
    </location>
</feature>
<feature type="transmembrane region" description="Helical" evidence="1">
    <location>
        <begin position="196"/>
        <end position="223"/>
    </location>
</feature>
<gene>
    <name evidence="3" type="ORF">COX41_06085</name>
</gene>
<keyword evidence="1" id="KW-0812">Transmembrane</keyword>
<dbReference type="PROSITE" id="PS51354">
    <property type="entry name" value="GLUTAREDOXIN_2"/>
    <property type="match status" value="1"/>
</dbReference>
<evidence type="ECO:0000256" key="2">
    <source>
        <dbReference type="SAM" id="SignalP"/>
    </source>
</evidence>
<keyword evidence="1" id="KW-1133">Transmembrane helix</keyword>
<name>A0A2G9YHX8_9BACT</name>
<feature type="transmembrane region" description="Helical" evidence="1">
    <location>
        <begin position="398"/>
        <end position="418"/>
    </location>
</feature>
<protein>
    <submittedName>
        <fullName evidence="3">Uncharacterized protein</fullName>
    </submittedName>
</protein>
<sequence length="420" mass="47299">MINKKRVVFFIVFFLFLGASASEEAHLAILFAKVRSATYSNENTPKLMVFHSPSCHKCLEVKKTILPGIEAEYRGKIAIEYYDVTDINNYKFLLGLKDKYNPDMKEFTLPVFFIQGKFLNGKADLKKDLRNLINGSLVGFNNEASARGIDLAAYFKEFKPIAILTAGLADGINPCAFTVIIFFISYLALQGYRKRELIIIGFSFISAVFITYILIGLGIFNFFYRMQGFRLFSRIFNISVGIFSIILGALAAYDLVKFRRTQDTEGLILQLPKVVKDRIHSVIGLHYRKPEGSGLASDSQSHKAQGNTGDKPRVGLLRLIISALITGFLVSILEAVCTGQLYLPTITFILKTTPFKLRAFTYLIIYNIMFIFPLLVIFILALFGVTSGQFANFLKKHLAGVKIIMAFMFFSLGLFLVWRG</sequence>
<dbReference type="EMBL" id="PCRK01000156">
    <property type="protein sequence ID" value="PIP18848.1"/>
    <property type="molecule type" value="Genomic_DNA"/>
</dbReference>
<feature type="transmembrane region" description="Helical" evidence="1">
    <location>
        <begin position="171"/>
        <end position="189"/>
    </location>
</feature>
<dbReference type="Proteomes" id="UP000231292">
    <property type="component" value="Unassembled WGS sequence"/>
</dbReference>
<evidence type="ECO:0000256" key="1">
    <source>
        <dbReference type="SAM" id="Phobius"/>
    </source>
</evidence>
<feature type="signal peptide" evidence="2">
    <location>
        <begin position="1"/>
        <end position="21"/>
    </location>
</feature>
<reference evidence="3 4" key="1">
    <citation type="submission" date="2017-09" db="EMBL/GenBank/DDBJ databases">
        <title>Depth-based differentiation of microbial function through sediment-hosted aquifers and enrichment of novel symbionts in the deep terrestrial subsurface.</title>
        <authorList>
            <person name="Probst A.J."/>
            <person name="Ladd B."/>
            <person name="Jarett J.K."/>
            <person name="Geller-Mcgrath D.E."/>
            <person name="Sieber C.M."/>
            <person name="Emerson J.B."/>
            <person name="Anantharaman K."/>
            <person name="Thomas B.C."/>
            <person name="Malmstrom R."/>
            <person name="Stieglmeier M."/>
            <person name="Klingl A."/>
            <person name="Woyke T."/>
            <person name="Ryan C.M."/>
            <person name="Banfield J.F."/>
        </authorList>
    </citation>
    <scope>NUCLEOTIDE SEQUENCE [LARGE SCALE GENOMIC DNA]</scope>
    <source>
        <strain evidence="3">CG23_combo_of_CG06-09_8_20_14_all_41_10</strain>
    </source>
</reference>
<proteinExistence type="predicted"/>
<organism evidence="3 4">
    <name type="scientific">Candidatus Sherwoodlollariibacterium unditelluris</name>
    <dbReference type="NCBI Taxonomy" id="1974757"/>
    <lineage>
        <taxon>Bacteria</taxon>
        <taxon>Pseudomonadati</taxon>
        <taxon>Candidatus Omnitrophota</taxon>
        <taxon>Candidatus Sherwoodlollariibacterium</taxon>
    </lineage>
</organism>
<dbReference type="InterPro" id="IPR036249">
    <property type="entry name" value="Thioredoxin-like_sf"/>
</dbReference>
<dbReference type="Gene3D" id="3.40.30.10">
    <property type="entry name" value="Glutaredoxin"/>
    <property type="match status" value="1"/>
</dbReference>